<feature type="compositionally biased region" description="Basic and acidic residues" evidence="1">
    <location>
        <begin position="274"/>
        <end position="292"/>
    </location>
</feature>
<feature type="compositionally biased region" description="Basic and acidic residues" evidence="1">
    <location>
        <begin position="396"/>
        <end position="405"/>
    </location>
</feature>
<feature type="compositionally biased region" description="Basic and acidic residues" evidence="1">
    <location>
        <begin position="116"/>
        <end position="125"/>
    </location>
</feature>
<organism evidence="2 3">
    <name type="scientific">Puccinia graminis f. sp. tritici</name>
    <dbReference type="NCBI Taxonomy" id="56615"/>
    <lineage>
        <taxon>Eukaryota</taxon>
        <taxon>Fungi</taxon>
        <taxon>Dikarya</taxon>
        <taxon>Basidiomycota</taxon>
        <taxon>Pucciniomycotina</taxon>
        <taxon>Pucciniomycetes</taxon>
        <taxon>Pucciniales</taxon>
        <taxon>Pucciniaceae</taxon>
        <taxon>Puccinia</taxon>
    </lineage>
</organism>
<accession>A0A5B0NVB8</accession>
<dbReference type="Proteomes" id="UP000325313">
    <property type="component" value="Unassembled WGS sequence"/>
</dbReference>
<evidence type="ECO:0000313" key="3">
    <source>
        <dbReference type="Proteomes" id="UP000325313"/>
    </source>
</evidence>
<feature type="compositionally biased region" description="Basic and acidic residues" evidence="1">
    <location>
        <begin position="141"/>
        <end position="153"/>
    </location>
</feature>
<evidence type="ECO:0000256" key="1">
    <source>
        <dbReference type="SAM" id="MobiDB-lite"/>
    </source>
</evidence>
<reference evidence="2 3" key="1">
    <citation type="submission" date="2019-05" db="EMBL/GenBank/DDBJ databases">
        <title>Emergence of the Ug99 lineage of the wheat stem rust pathogen through somatic hybridization.</title>
        <authorList>
            <person name="Li F."/>
            <person name="Upadhyaya N.M."/>
            <person name="Sperschneider J."/>
            <person name="Matny O."/>
            <person name="Nguyen-Phuc H."/>
            <person name="Mago R."/>
            <person name="Raley C."/>
            <person name="Miller M.E."/>
            <person name="Silverstein K.A.T."/>
            <person name="Henningsen E."/>
            <person name="Hirsch C.D."/>
            <person name="Visser B."/>
            <person name="Pretorius Z.A."/>
            <person name="Steffenson B.J."/>
            <person name="Schwessinger B."/>
            <person name="Dodds P.N."/>
            <person name="Figueroa M."/>
        </authorList>
    </citation>
    <scope>NUCLEOTIDE SEQUENCE [LARGE SCALE GENOMIC DNA]</scope>
    <source>
        <strain evidence="2 3">Ug99</strain>
    </source>
</reference>
<feature type="region of interest" description="Disordered" evidence="1">
    <location>
        <begin position="253"/>
        <end position="354"/>
    </location>
</feature>
<dbReference type="EMBL" id="VDEP01000379">
    <property type="protein sequence ID" value="KAA1092030.1"/>
    <property type="molecule type" value="Genomic_DNA"/>
</dbReference>
<comment type="caution">
    <text evidence="2">The sequence shown here is derived from an EMBL/GenBank/DDBJ whole genome shotgun (WGS) entry which is preliminary data.</text>
</comment>
<name>A0A5B0NVB8_PUCGR</name>
<feature type="compositionally biased region" description="Basic and acidic residues" evidence="1">
    <location>
        <begin position="325"/>
        <end position="342"/>
    </location>
</feature>
<gene>
    <name evidence="2" type="ORF">PGTUg99_019208</name>
</gene>
<evidence type="ECO:0000313" key="2">
    <source>
        <dbReference type="EMBL" id="KAA1092030.1"/>
    </source>
</evidence>
<feature type="region of interest" description="Disordered" evidence="1">
    <location>
        <begin position="385"/>
        <end position="405"/>
    </location>
</feature>
<sequence>MSDSPSYPTLTYDIISTTIKRESEVTYSYYWKVKEIRTYQVTTQKTYLRSNNELLGQNQHKRIVAILIKKTRQNLDTVSATATNNPTTSSGTTAVPSNNTEVGIIREPRTSPTPDESPRRGEDNRNPSPNPEQRGTTPATTRRDSVNSRESTGETHIYLNYLNQSNKLIRMSDYNNRSRDNNGEPTSEYYQHRVPIEERFERYYYRMMENRNWLEQVTNRATEEAIRAHLNYCREDFSEMIALRGRENTLIRTRGWDPSSIPASHYLDPIANPRPREERLPNRDTEANRNRADPPNPHTQNRAQRLEEANQNQQINPRLERRHTMRDQPQRVQEPMDNRERFQGPIRTRGPRRNREWRTSIYSEMVRIGRSLQGTYQHLEEGRIRTQRGNQNAPPENHRDNQQGW</sequence>
<dbReference type="AlphaFoldDB" id="A0A5B0NVB8"/>
<feature type="compositionally biased region" description="Polar residues" evidence="1">
    <location>
        <begin position="131"/>
        <end position="140"/>
    </location>
</feature>
<feature type="compositionally biased region" description="Low complexity" evidence="1">
    <location>
        <begin position="79"/>
        <end position="94"/>
    </location>
</feature>
<feature type="compositionally biased region" description="Polar residues" evidence="1">
    <location>
        <begin position="298"/>
        <end position="316"/>
    </location>
</feature>
<proteinExistence type="predicted"/>
<feature type="region of interest" description="Disordered" evidence="1">
    <location>
        <begin position="79"/>
        <end position="159"/>
    </location>
</feature>
<protein>
    <submittedName>
        <fullName evidence="2">Uncharacterized protein</fullName>
    </submittedName>
</protein>